<dbReference type="GO" id="GO:0022857">
    <property type="term" value="F:transmembrane transporter activity"/>
    <property type="evidence" value="ECO:0007669"/>
    <property type="project" value="InterPro"/>
</dbReference>
<feature type="transmembrane region" description="Helical" evidence="4">
    <location>
        <begin position="64"/>
        <end position="86"/>
    </location>
</feature>
<accession>A0A7R9KN53</accession>
<evidence type="ECO:0000256" key="4">
    <source>
        <dbReference type="SAM" id="Phobius"/>
    </source>
</evidence>
<dbReference type="EMBL" id="OC857352">
    <property type="protein sequence ID" value="CAD7625056.1"/>
    <property type="molecule type" value="Genomic_DNA"/>
</dbReference>
<gene>
    <name evidence="5" type="ORF">OSB1V03_LOCUS5492</name>
</gene>
<keyword evidence="3 4" id="KW-0472">Membrane</keyword>
<proteinExistence type="predicted"/>
<dbReference type="InterPro" id="IPR036259">
    <property type="entry name" value="MFS_trans_sf"/>
</dbReference>
<dbReference type="EMBL" id="CAJPIZ010002777">
    <property type="protein sequence ID" value="CAG2105486.1"/>
    <property type="molecule type" value="Genomic_DNA"/>
</dbReference>
<feature type="transmembrane region" description="Helical" evidence="4">
    <location>
        <begin position="118"/>
        <end position="139"/>
    </location>
</feature>
<evidence type="ECO:0000313" key="6">
    <source>
        <dbReference type="Proteomes" id="UP000759131"/>
    </source>
</evidence>
<feature type="transmembrane region" description="Helical" evidence="4">
    <location>
        <begin position="93"/>
        <end position="112"/>
    </location>
</feature>
<evidence type="ECO:0000256" key="2">
    <source>
        <dbReference type="ARBA" id="ARBA00022989"/>
    </source>
</evidence>
<name>A0A7R9KN53_9ACAR</name>
<keyword evidence="2 4" id="KW-1133">Transmembrane helix</keyword>
<feature type="transmembrane region" description="Helical" evidence="4">
    <location>
        <begin position="411"/>
        <end position="431"/>
    </location>
</feature>
<feature type="transmembrane region" description="Helical" evidence="4">
    <location>
        <begin position="232"/>
        <end position="252"/>
    </location>
</feature>
<dbReference type="Pfam" id="PF07690">
    <property type="entry name" value="MFS_1"/>
    <property type="match status" value="1"/>
</dbReference>
<sequence length="487" mass="55211">MSNNKGDINGVVKKQPVSHEVTTWEKYAYTSIMCFTMITYGICNSTFFPAFVDLKYALNTSLNMIALISTFMCFGYIMGSLIGFLYKYINRQFTLIILLLIMGFTVIFIPYSDHLWQLYLYFVLIGMCAGTWNSTNNVWLIEMWQKQSGPIMQLSQFTYGIGTIIGPLIDRSYLLGEKDFNGDPMNAHLGGGGATQVLPDLGLNITAVVNGFNTTTTIDDSLERKRLLKTPFLISGCLHMIGPCLLLIMFIIRKYKYVPLKNKDVVDKSTLKLFNREGAPKLLIIIVTCIFLAFYSISEVIYLEFGATYFQYIPIRLSASKAAEIFSAMSLSYTIGRGVNIFVALKVKLHIIIAYHFLIIITAIITLLTVDQSLLHLWIGSLMLSFGFSPIFPAVFAFIGQHLEITNRIGTILIFAHACLNIIVPFILGTYLEKYPFVFPVGIIMNVSVGIVMYFIMLYIIRQTKRKYKDLKEYKVDKNQIPLKECI</sequence>
<feature type="transmembrane region" description="Helical" evidence="4">
    <location>
        <begin position="376"/>
        <end position="399"/>
    </location>
</feature>
<reference evidence="5" key="1">
    <citation type="submission" date="2020-11" db="EMBL/GenBank/DDBJ databases">
        <authorList>
            <person name="Tran Van P."/>
        </authorList>
    </citation>
    <scope>NUCLEOTIDE SEQUENCE</scope>
</reference>
<dbReference type="SUPFAM" id="SSF103473">
    <property type="entry name" value="MFS general substrate transporter"/>
    <property type="match status" value="1"/>
</dbReference>
<feature type="transmembrane region" description="Helical" evidence="4">
    <location>
        <begin position="352"/>
        <end position="370"/>
    </location>
</feature>
<dbReference type="PANTHER" id="PTHR23121">
    <property type="entry name" value="SODIUM-DEPENDENT GLUCOSE TRANSPORTER 1"/>
    <property type="match status" value="1"/>
</dbReference>
<dbReference type="Proteomes" id="UP000759131">
    <property type="component" value="Unassembled WGS sequence"/>
</dbReference>
<keyword evidence="6" id="KW-1185">Reference proteome</keyword>
<feature type="transmembrane region" description="Helical" evidence="4">
    <location>
        <begin position="282"/>
        <end position="305"/>
    </location>
</feature>
<dbReference type="AlphaFoldDB" id="A0A7R9KN53"/>
<feature type="transmembrane region" description="Helical" evidence="4">
    <location>
        <begin position="437"/>
        <end position="461"/>
    </location>
</feature>
<dbReference type="PANTHER" id="PTHR23121:SF9">
    <property type="entry name" value="SODIUM-DEPENDENT GLUCOSE TRANSPORTER 1"/>
    <property type="match status" value="1"/>
</dbReference>
<protein>
    <submittedName>
        <fullName evidence="5">Uncharacterized protein</fullName>
    </submittedName>
</protein>
<dbReference type="OrthoDB" id="6498765at2759"/>
<evidence type="ECO:0000256" key="3">
    <source>
        <dbReference type="ARBA" id="ARBA00023136"/>
    </source>
</evidence>
<dbReference type="InterPro" id="IPR011701">
    <property type="entry name" value="MFS"/>
</dbReference>
<evidence type="ECO:0000313" key="5">
    <source>
        <dbReference type="EMBL" id="CAD7625056.1"/>
    </source>
</evidence>
<dbReference type="Gene3D" id="1.20.1250.20">
    <property type="entry name" value="MFS general substrate transporter like domains"/>
    <property type="match status" value="2"/>
</dbReference>
<feature type="transmembrane region" description="Helical" evidence="4">
    <location>
        <begin position="27"/>
        <end position="52"/>
    </location>
</feature>
<evidence type="ECO:0000256" key="1">
    <source>
        <dbReference type="ARBA" id="ARBA00022692"/>
    </source>
</evidence>
<organism evidence="5">
    <name type="scientific">Medioppia subpectinata</name>
    <dbReference type="NCBI Taxonomy" id="1979941"/>
    <lineage>
        <taxon>Eukaryota</taxon>
        <taxon>Metazoa</taxon>
        <taxon>Ecdysozoa</taxon>
        <taxon>Arthropoda</taxon>
        <taxon>Chelicerata</taxon>
        <taxon>Arachnida</taxon>
        <taxon>Acari</taxon>
        <taxon>Acariformes</taxon>
        <taxon>Sarcoptiformes</taxon>
        <taxon>Oribatida</taxon>
        <taxon>Brachypylina</taxon>
        <taxon>Oppioidea</taxon>
        <taxon>Oppiidae</taxon>
        <taxon>Medioppia</taxon>
    </lineage>
</organism>
<keyword evidence="1 4" id="KW-0812">Transmembrane</keyword>